<feature type="transmembrane region" description="Helical" evidence="1">
    <location>
        <begin position="25"/>
        <end position="51"/>
    </location>
</feature>
<keyword evidence="1" id="KW-0472">Membrane</keyword>
<protein>
    <submittedName>
        <fullName evidence="3">Uncharacterized protein</fullName>
    </submittedName>
</protein>
<evidence type="ECO:0000313" key="2">
    <source>
        <dbReference type="EMBL" id="KAA5318529.1"/>
    </source>
</evidence>
<reference evidence="4 6" key="3">
    <citation type="journal article" date="2019" name="Nat. Microbiol.">
        <title>Genomic variation and strain-specific functional adaptation in the human gut microbiome during early life.</title>
        <authorList>
            <person name="Vatanen T."/>
            <person name="Plichta D.R."/>
            <person name="Somani J."/>
            <person name="Munch P.C."/>
            <person name="Arthur T.D."/>
            <person name="Hall A.B."/>
            <person name="Rudolf S."/>
            <person name="Oakeley E.J."/>
            <person name="Ke X."/>
            <person name="Young R.A."/>
            <person name="Haiser H.J."/>
            <person name="Kolde R."/>
            <person name="Yassour M."/>
            <person name="Luopajarvi K."/>
            <person name="Siljander H."/>
            <person name="Virtanen S.M."/>
            <person name="Ilonen J."/>
            <person name="Uibo R."/>
            <person name="Tillmann V."/>
            <person name="Mokurov S."/>
            <person name="Dorshakova N."/>
            <person name="Porter J.A."/>
            <person name="McHardy A.C."/>
            <person name="Lahdesmaki H."/>
            <person name="Vlamakis H."/>
            <person name="Huttenhower C."/>
            <person name="Knip M."/>
            <person name="Xavier R.J."/>
        </authorList>
    </citation>
    <scope>NUCLEOTIDE SEQUENCE [LARGE SCALE GENOMIC DNA]</scope>
    <source>
        <strain evidence="4 6">RJX1052</strain>
    </source>
</reference>
<gene>
    <name evidence="3" type="ORF">DWW04_14700</name>
    <name evidence="4" type="ORF">E1J06_08720</name>
    <name evidence="2" type="ORF">F2Z07_12835</name>
</gene>
<evidence type="ECO:0000313" key="7">
    <source>
        <dbReference type="Proteomes" id="UP000481700"/>
    </source>
</evidence>
<sequence length="62" mass="7289">MDMGCFRIFHDARNDQVMMSIEISFIYTFCFPVNVGCIRVCLGVIILFIYFSEYSLVFVFLL</sequence>
<dbReference type="EMBL" id="QRZL01000015">
    <property type="protein sequence ID" value="RGV74292.1"/>
    <property type="molecule type" value="Genomic_DNA"/>
</dbReference>
<evidence type="ECO:0000256" key="1">
    <source>
        <dbReference type="SAM" id="Phobius"/>
    </source>
</evidence>
<accession>A0A1Y3ZIA7</accession>
<dbReference type="EMBL" id="SLTX01000001">
    <property type="protein sequence ID" value="TDB07495.1"/>
    <property type="molecule type" value="Genomic_DNA"/>
</dbReference>
<evidence type="ECO:0000313" key="5">
    <source>
        <dbReference type="Proteomes" id="UP000283678"/>
    </source>
</evidence>
<evidence type="ECO:0000313" key="3">
    <source>
        <dbReference type="EMBL" id="RGV74292.1"/>
    </source>
</evidence>
<keyword evidence="1" id="KW-0812">Transmembrane</keyword>
<organism evidence="3 5">
    <name type="scientific">Phocaeicola dorei</name>
    <dbReference type="NCBI Taxonomy" id="357276"/>
    <lineage>
        <taxon>Bacteria</taxon>
        <taxon>Pseudomonadati</taxon>
        <taxon>Bacteroidota</taxon>
        <taxon>Bacteroidia</taxon>
        <taxon>Bacteroidales</taxon>
        <taxon>Bacteroidaceae</taxon>
        <taxon>Phocaeicola</taxon>
    </lineage>
</organism>
<keyword evidence="1" id="KW-1133">Transmembrane helix</keyword>
<evidence type="ECO:0000313" key="4">
    <source>
        <dbReference type="EMBL" id="TDB07495.1"/>
    </source>
</evidence>
<dbReference type="Proteomes" id="UP000481700">
    <property type="component" value="Unassembled WGS sequence"/>
</dbReference>
<dbReference type="Proteomes" id="UP000294834">
    <property type="component" value="Unassembled WGS sequence"/>
</dbReference>
<name>A0A1Y3ZIA7_9BACT</name>
<evidence type="ECO:0000313" key="6">
    <source>
        <dbReference type="Proteomes" id="UP000294834"/>
    </source>
</evidence>
<comment type="caution">
    <text evidence="3">The sequence shown here is derived from an EMBL/GenBank/DDBJ whole genome shotgun (WGS) entry which is preliminary data.</text>
</comment>
<reference evidence="3 5" key="1">
    <citation type="submission" date="2018-08" db="EMBL/GenBank/DDBJ databases">
        <title>A genome reference for cultivated species of the human gut microbiota.</title>
        <authorList>
            <person name="Zou Y."/>
            <person name="Xue W."/>
            <person name="Luo G."/>
        </authorList>
    </citation>
    <scope>NUCLEOTIDE SEQUENCE [LARGE SCALE GENOMIC DNA]</scope>
    <source>
        <strain evidence="3 5">AF14-1AC</strain>
    </source>
</reference>
<proteinExistence type="predicted"/>
<reference evidence="2 7" key="2">
    <citation type="journal article" date="2019" name="Nat. Med.">
        <title>A library of human gut bacterial isolates paired with longitudinal multiomics data enables mechanistic microbiome research.</title>
        <authorList>
            <person name="Poyet M."/>
            <person name="Groussin M."/>
            <person name="Gibbons S.M."/>
            <person name="Avila-Pacheco J."/>
            <person name="Jiang X."/>
            <person name="Kearney S.M."/>
            <person name="Perrotta A.R."/>
            <person name="Berdy B."/>
            <person name="Zhao S."/>
            <person name="Lieberman T.D."/>
            <person name="Swanson P.K."/>
            <person name="Smith M."/>
            <person name="Roesemann S."/>
            <person name="Alexander J.E."/>
            <person name="Rich S.A."/>
            <person name="Livny J."/>
            <person name="Vlamakis H."/>
            <person name="Clish C."/>
            <person name="Bullock K."/>
            <person name="Deik A."/>
            <person name="Scott J."/>
            <person name="Pierce K.A."/>
            <person name="Xavier R.J."/>
            <person name="Alm E.J."/>
        </authorList>
    </citation>
    <scope>NUCLEOTIDE SEQUENCE [LARGE SCALE GENOMIC DNA]</scope>
    <source>
        <strain evidence="2 7">BIOML-A25</strain>
    </source>
</reference>
<dbReference type="Proteomes" id="UP000283678">
    <property type="component" value="Unassembled WGS sequence"/>
</dbReference>
<dbReference type="AlphaFoldDB" id="A0A1Y3ZIA7"/>
<dbReference type="EMBL" id="VVZV01000013">
    <property type="protein sequence ID" value="KAA5318529.1"/>
    <property type="molecule type" value="Genomic_DNA"/>
</dbReference>